<reference evidence="1" key="1">
    <citation type="submission" date="2015-10" db="EMBL/GenBank/DDBJ databases">
        <authorList>
            <person name="Gilbert D.G."/>
        </authorList>
    </citation>
    <scope>NUCLEOTIDE SEQUENCE</scope>
</reference>
<gene>
    <name evidence="1" type="ORF">MGWOODY_Clf1602</name>
</gene>
<sequence>MAPITAMIVHSWDIAKATGTNTTPDVGLAELGYNVLVNVAEGGRANGAFGPEVTVPASASF</sequence>
<proteinExistence type="predicted"/>
<organism evidence="1">
    <name type="scientific">hydrothermal vent metagenome</name>
    <dbReference type="NCBI Taxonomy" id="652676"/>
    <lineage>
        <taxon>unclassified sequences</taxon>
        <taxon>metagenomes</taxon>
        <taxon>ecological metagenomes</taxon>
    </lineage>
</organism>
<dbReference type="EMBL" id="FAXA01000151">
    <property type="protein sequence ID" value="CUV01926.1"/>
    <property type="molecule type" value="Genomic_DNA"/>
</dbReference>
<dbReference type="AlphaFoldDB" id="A0A160V7Q1"/>
<evidence type="ECO:0000313" key="1">
    <source>
        <dbReference type="EMBL" id="CUV01926.1"/>
    </source>
</evidence>
<protein>
    <submittedName>
        <fullName evidence="1">Uncharacterized protein</fullName>
    </submittedName>
</protein>
<accession>A0A160V7Q1</accession>
<name>A0A160V7Q1_9ZZZZ</name>